<dbReference type="Proteomes" id="UP001595912">
    <property type="component" value="Unassembled WGS sequence"/>
</dbReference>
<evidence type="ECO:0000313" key="4">
    <source>
        <dbReference type="Proteomes" id="UP001595912"/>
    </source>
</evidence>
<dbReference type="InterPro" id="IPR016032">
    <property type="entry name" value="Sig_transdc_resp-reg_C-effctor"/>
</dbReference>
<dbReference type="InterPro" id="IPR029016">
    <property type="entry name" value="GAF-like_dom_sf"/>
</dbReference>
<reference evidence="4" key="1">
    <citation type="journal article" date="2019" name="Int. J. Syst. Evol. Microbiol.">
        <title>The Global Catalogue of Microorganisms (GCM) 10K type strain sequencing project: providing services to taxonomists for standard genome sequencing and annotation.</title>
        <authorList>
            <consortium name="The Broad Institute Genomics Platform"/>
            <consortium name="The Broad Institute Genome Sequencing Center for Infectious Disease"/>
            <person name="Wu L."/>
            <person name="Ma J."/>
        </authorList>
    </citation>
    <scope>NUCLEOTIDE SEQUENCE [LARGE SCALE GENOMIC DNA]</scope>
    <source>
        <strain evidence="4">CGMCC 4.7152</strain>
    </source>
</reference>
<dbReference type="Gene3D" id="3.30.450.40">
    <property type="match status" value="1"/>
</dbReference>
<evidence type="ECO:0000313" key="3">
    <source>
        <dbReference type="EMBL" id="MFC5007286.1"/>
    </source>
</evidence>
<name>A0ABV9WEY4_9ACTN</name>
<keyword evidence="4" id="KW-1185">Reference proteome</keyword>
<keyword evidence="1" id="KW-0238">DNA-binding</keyword>
<gene>
    <name evidence="3" type="ORF">ACFPIJ_56945</name>
</gene>
<evidence type="ECO:0000259" key="2">
    <source>
        <dbReference type="SMART" id="SM00862"/>
    </source>
</evidence>
<sequence length="432" mass="46294">MGNAWLADVGADPQQRAREIAAAHERFLSTQALAGIGPGLRDVVARSWQRSSDAHLGQEVSPPVILTDDDLVAYRSAHPLSRVIGVLRQLVGETADDGDYLMAVSDAAGQLLWVEGHRVARARAERMNFVEGARWDEAHAGTNAPGTALALDHEVQIFATEHYLSSVQAWTCSAAPIHDPVSGRLLGAIDITGGHDVASPLSLALVRSAARASEAELARQFLAPQGLWVPGSGPSGRLSALGRGDGTLHLDGRAIRLHRRHAEILTMLALHPAGLSGEQLLSALYDDLANPATLRVELNRLRHVVGDLLGSRPYRLRGQIGADFLDVAAALRGNDIARALAGYAGPLLPGSEAAGVVRQRQWLHTQLRSAVLASPDPDLVRSWADHSGFDDLEVWERLTAVAAPRSAHRAVATARIRQLRLEYGLSADATFM</sequence>
<dbReference type="SUPFAM" id="SSF46894">
    <property type="entry name" value="C-terminal effector domain of the bipartite response regulators"/>
    <property type="match status" value="1"/>
</dbReference>
<dbReference type="InterPro" id="IPR003018">
    <property type="entry name" value="GAF"/>
</dbReference>
<dbReference type="Pfam" id="PF01590">
    <property type="entry name" value="GAF"/>
    <property type="match status" value="1"/>
</dbReference>
<dbReference type="SMART" id="SM00862">
    <property type="entry name" value="Trans_reg_C"/>
    <property type="match status" value="1"/>
</dbReference>
<accession>A0ABV9WEY4</accession>
<dbReference type="EMBL" id="JBHSIU010000121">
    <property type="protein sequence ID" value="MFC5007286.1"/>
    <property type="molecule type" value="Genomic_DNA"/>
</dbReference>
<organism evidence="3 4">
    <name type="scientific">Dactylosporangium cerinum</name>
    <dbReference type="NCBI Taxonomy" id="1434730"/>
    <lineage>
        <taxon>Bacteria</taxon>
        <taxon>Bacillati</taxon>
        <taxon>Actinomycetota</taxon>
        <taxon>Actinomycetes</taxon>
        <taxon>Micromonosporales</taxon>
        <taxon>Micromonosporaceae</taxon>
        <taxon>Dactylosporangium</taxon>
    </lineage>
</organism>
<feature type="domain" description="OmpR/PhoB-type" evidence="2">
    <location>
        <begin position="252"/>
        <end position="316"/>
    </location>
</feature>
<dbReference type="InterPro" id="IPR001867">
    <property type="entry name" value="OmpR/PhoB-type_DNA-bd"/>
</dbReference>
<comment type="caution">
    <text evidence="3">The sequence shown here is derived from an EMBL/GenBank/DDBJ whole genome shotgun (WGS) entry which is preliminary data.</text>
</comment>
<dbReference type="RefSeq" id="WP_380127932.1">
    <property type="nucleotide sequence ID" value="NZ_JBHSIU010000121.1"/>
</dbReference>
<proteinExistence type="predicted"/>
<evidence type="ECO:0000256" key="1">
    <source>
        <dbReference type="ARBA" id="ARBA00023125"/>
    </source>
</evidence>
<protein>
    <submittedName>
        <fullName evidence="3">GAF domain-containing protein</fullName>
    </submittedName>
</protein>